<proteinExistence type="predicted"/>
<evidence type="ECO:0000313" key="1">
    <source>
        <dbReference type="EMBL" id="PHI31745.1"/>
    </source>
</evidence>
<comment type="caution">
    <text evidence="1">The sequence shown here is derived from an EMBL/GenBank/DDBJ whole genome shotgun (WGS) entry which is preliminary data.</text>
</comment>
<dbReference type="Proteomes" id="UP000224974">
    <property type="component" value="Unassembled WGS sequence"/>
</dbReference>
<dbReference type="EMBL" id="PDDX01000001">
    <property type="protein sequence ID" value="PHI31745.1"/>
    <property type="molecule type" value="Genomic_DNA"/>
</dbReference>
<organism evidence="1 2">
    <name type="scientific">Budvicia aquatica</name>
    <dbReference type="NCBI Taxonomy" id="82979"/>
    <lineage>
        <taxon>Bacteria</taxon>
        <taxon>Pseudomonadati</taxon>
        <taxon>Pseudomonadota</taxon>
        <taxon>Gammaproteobacteria</taxon>
        <taxon>Enterobacterales</taxon>
        <taxon>Budviciaceae</taxon>
        <taxon>Budvicia</taxon>
    </lineage>
</organism>
<gene>
    <name evidence="1" type="ORF">CRN84_21640</name>
</gene>
<reference evidence="2" key="1">
    <citation type="submission" date="2017-09" db="EMBL/GenBank/DDBJ databases">
        <title>FDA dAtabase for Regulatory Grade micrObial Sequences (FDA-ARGOS): Supporting development and validation of Infectious Disease Dx tests.</title>
        <authorList>
            <person name="Minogue T."/>
            <person name="Wolcott M."/>
            <person name="Wasieloski L."/>
            <person name="Aguilar W."/>
            <person name="Moore D."/>
            <person name="Tallon L."/>
            <person name="Sadzewicz L."/>
            <person name="Ott S."/>
            <person name="Zhao X."/>
            <person name="Nagaraj S."/>
            <person name="Vavikolanu K."/>
            <person name="Aluvathingal J."/>
            <person name="Nadendla S."/>
            <person name="Sichtig H."/>
        </authorList>
    </citation>
    <scope>NUCLEOTIDE SEQUENCE [LARGE SCALE GENOMIC DNA]</scope>
    <source>
        <strain evidence="2">FDAARGOS_387</strain>
    </source>
</reference>
<sequence length="67" mass="7758">MLGKEQGWTYQYNNQNEINCMVSPGVQEAHYHYDSEANELNSTISIKQIYRLKAVQELHLTILLSNS</sequence>
<accession>A0A2C6DTE4</accession>
<protein>
    <submittedName>
        <fullName evidence="1">Uncharacterized protein</fullName>
    </submittedName>
</protein>
<name>A0A2C6DTE4_9GAMM</name>
<keyword evidence="2" id="KW-1185">Reference proteome</keyword>
<evidence type="ECO:0000313" key="2">
    <source>
        <dbReference type="Proteomes" id="UP000224974"/>
    </source>
</evidence>
<dbReference type="AlphaFoldDB" id="A0A2C6DTE4"/>